<dbReference type="PROSITE" id="PS01124">
    <property type="entry name" value="HTH_ARAC_FAMILY_2"/>
    <property type="match status" value="1"/>
</dbReference>
<dbReference type="InterPro" id="IPR036890">
    <property type="entry name" value="HATPase_C_sf"/>
</dbReference>
<evidence type="ECO:0000256" key="2">
    <source>
        <dbReference type="ARBA" id="ARBA00012438"/>
    </source>
</evidence>
<dbReference type="InterPro" id="IPR036097">
    <property type="entry name" value="HisK_dim/P_sf"/>
</dbReference>
<sequence>MLQCTLRIRILLLVALFISKSGFAVNKPIWLGDPELVFFEEPRYEPHNSWSVSFWNGHILIGCGQGIATFDGQSWGLIPSPNNSKIFNTLVHNDRIYAGMFGDFGYFERDQKQGWRFISLAPKDLDIASIYFVTKIGPRIYFNSNRALYQIDERGSVRWLEAPRARRMMSHKNGLFLHISSQGLKKLDTETFKLELITGPQKFNGPAVEGMVSLADQDLIVTRLAIWQSVRGRAYSTLDWWVPSVPAPENIQVAKTLVGQVWALGAENGIYVFEGTDLKRYIGKGQLPSPLTRDLGLSPEGFLWAVTDAGIARVDLKQDLGFFPPKQIKQSILGAIEFRGEVLVGTTKGLFVIDHKRPERYYKRIAPSLSFVNSFYPTAAGLLVLHSRGVSLIRELGPKLKMDDIIDSEVFYERIIKDPGNERYYITSNLGMERISYDPDGASFKNDGIASALKTRFKTIAFDSKEEIWAENRKGHIFRIGQLDLWPRPQITKLAVPSRDLSQRMALHKMGDELIFTTNKGVYRFRPELNDPWQRHPDFSPSLSQSKFPLENFTPYKDKFLASLGPQLGFFEKRDGKYQWNEESFHHFKNQTEVEAIFVGGNGDIFVSSSEGLIRVRPRPKNRLAPLTKPRLHKISRLDQEESFFETGRKEAWFFPAEVNSLRFEIHHPLLERDGVMFRFRISRQWSKWQSVRSFEINNHEHGKYTLQVQARDRYGRLSDIGETRFSIAAPWYQTSLAYFSYLLAIVVLLSFFMAQYLKLRTLKLEQEKQKLETIVAERTATVSAQAKKIEAIHKAKNDLFTNISHEIKTPLSLIQAPLEELRSQPMDKDDSGHLYLETAIRNARRLSNLISQILEIQKLDDGHLPYQPEPYDLIVLARDVVEAFSGMAFQKDIKLSFEAEIDRLALKLDGRKIEWILYNLVSNAMKFTPQKGRIDVRVEVMENRVRLTVQDTGKGIDSDQQDLIFERYYQVQQNQDSKYGGTGLGVGLAVVREFVEMHQGSIKVESQLGQGTRFLIDLPLIPASEHETLKKLEWTQSQHAMTRQEEAPQNTDDADVDRRKLLIIDDNSELRAFLKLQFSRQFKILEAQDGQEGLTIAREEIPDLILSDVMMPVMDGFEFSKRLRADPETEFIPLILLTANDSPEGQMEGLGHGADHFMTKPFAMEELRLRIRNLLTGRKRWHDYFQKHFAVSSEEHEPPEAEKPLSAIAQKIQTAILENLGEPAPVSVVTLAELLELDRTKLYRHCKTEFDMSPGDLIKSIRLEKSKALLKETSLPVNDVCYTVGFKSVSHFIRLFKASYEITPLKFRQIGEG</sequence>
<protein>
    <recommendedName>
        <fullName evidence="2">histidine kinase</fullName>
        <ecNumber evidence="2">2.7.13.3</ecNumber>
    </recommendedName>
</protein>
<dbReference type="Pfam" id="PF00512">
    <property type="entry name" value="HisKA"/>
    <property type="match status" value="1"/>
</dbReference>
<dbReference type="InterPro" id="IPR005467">
    <property type="entry name" value="His_kinase_dom"/>
</dbReference>
<organism evidence="16 17">
    <name type="scientific">Pseudobacteriovorax antillogorgiicola</name>
    <dbReference type="NCBI Taxonomy" id="1513793"/>
    <lineage>
        <taxon>Bacteria</taxon>
        <taxon>Pseudomonadati</taxon>
        <taxon>Bdellovibrionota</taxon>
        <taxon>Oligoflexia</taxon>
        <taxon>Oligoflexales</taxon>
        <taxon>Pseudobacteriovoracaceae</taxon>
        <taxon>Pseudobacteriovorax</taxon>
    </lineage>
</organism>
<dbReference type="Pfam" id="PF00072">
    <property type="entry name" value="Response_reg"/>
    <property type="match status" value="1"/>
</dbReference>
<dbReference type="Pfam" id="PF02518">
    <property type="entry name" value="HATPase_c"/>
    <property type="match status" value="1"/>
</dbReference>
<feature type="modified residue" description="4-aspartylphosphate" evidence="12">
    <location>
        <position position="1109"/>
    </location>
</feature>
<dbReference type="SMART" id="SM00387">
    <property type="entry name" value="HATPase_c"/>
    <property type="match status" value="1"/>
</dbReference>
<evidence type="ECO:0000256" key="12">
    <source>
        <dbReference type="PROSITE-ProRule" id="PRU00169"/>
    </source>
</evidence>
<keyword evidence="3 12" id="KW-0597">Phosphoprotein</keyword>
<dbReference type="PROSITE" id="PS50110">
    <property type="entry name" value="RESPONSE_REGULATORY"/>
    <property type="match status" value="1"/>
</dbReference>
<keyword evidence="5" id="KW-0547">Nucleotide-binding</keyword>
<feature type="domain" description="HTH araC/xylS-type" evidence="13">
    <location>
        <begin position="1211"/>
        <end position="1311"/>
    </location>
</feature>
<dbReference type="InterPro" id="IPR015943">
    <property type="entry name" value="WD40/YVTN_repeat-like_dom_sf"/>
</dbReference>
<dbReference type="Gene3D" id="1.10.287.130">
    <property type="match status" value="1"/>
</dbReference>
<keyword evidence="11" id="KW-0804">Transcription</keyword>
<dbReference type="InterPro" id="IPR011006">
    <property type="entry name" value="CheY-like_superfamily"/>
</dbReference>
<dbReference type="GO" id="GO:0003700">
    <property type="term" value="F:DNA-binding transcription factor activity"/>
    <property type="evidence" value="ECO:0007669"/>
    <property type="project" value="InterPro"/>
</dbReference>
<dbReference type="Proteomes" id="UP000192907">
    <property type="component" value="Unassembled WGS sequence"/>
</dbReference>
<dbReference type="SUPFAM" id="SSF46689">
    <property type="entry name" value="Homeodomain-like"/>
    <property type="match status" value="1"/>
</dbReference>
<proteinExistence type="predicted"/>
<evidence type="ECO:0000259" key="14">
    <source>
        <dbReference type="PROSITE" id="PS50109"/>
    </source>
</evidence>
<evidence type="ECO:0000256" key="4">
    <source>
        <dbReference type="ARBA" id="ARBA00022679"/>
    </source>
</evidence>
<dbReference type="CDD" id="cd16922">
    <property type="entry name" value="HATPase_EvgS-ArcB-TorS-like"/>
    <property type="match status" value="1"/>
</dbReference>
<accession>A0A1Y6C3K5</accession>
<evidence type="ECO:0000256" key="6">
    <source>
        <dbReference type="ARBA" id="ARBA00022777"/>
    </source>
</evidence>
<evidence type="ECO:0000256" key="5">
    <source>
        <dbReference type="ARBA" id="ARBA00022741"/>
    </source>
</evidence>
<keyword evidence="4" id="KW-0808">Transferase</keyword>
<keyword evidence="6 16" id="KW-0418">Kinase</keyword>
<dbReference type="InterPro" id="IPR003594">
    <property type="entry name" value="HATPase_dom"/>
</dbReference>
<dbReference type="PANTHER" id="PTHR43547">
    <property type="entry name" value="TWO-COMPONENT HISTIDINE KINASE"/>
    <property type="match status" value="1"/>
</dbReference>
<dbReference type="InterPro" id="IPR003661">
    <property type="entry name" value="HisK_dim/P_dom"/>
</dbReference>
<evidence type="ECO:0000313" key="16">
    <source>
        <dbReference type="EMBL" id="SMF41279.1"/>
    </source>
</evidence>
<dbReference type="Gene3D" id="3.30.565.10">
    <property type="entry name" value="Histidine kinase-like ATPase, C-terminal domain"/>
    <property type="match status" value="1"/>
</dbReference>
<dbReference type="PROSITE" id="PS50109">
    <property type="entry name" value="HIS_KIN"/>
    <property type="match status" value="1"/>
</dbReference>
<dbReference type="PANTHER" id="PTHR43547:SF2">
    <property type="entry name" value="HYBRID SIGNAL TRANSDUCTION HISTIDINE KINASE C"/>
    <property type="match status" value="1"/>
</dbReference>
<keyword evidence="17" id="KW-1185">Reference proteome</keyword>
<evidence type="ECO:0000313" key="17">
    <source>
        <dbReference type="Proteomes" id="UP000192907"/>
    </source>
</evidence>
<dbReference type="Gene3D" id="2.60.40.10">
    <property type="entry name" value="Immunoglobulins"/>
    <property type="match status" value="1"/>
</dbReference>
<dbReference type="FunFam" id="3.30.565.10:FF:000037">
    <property type="entry name" value="Hybrid sensor histidine kinase/response regulator"/>
    <property type="match status" value="1"/>
</dbReference>
<dbReference type="Gene3D" id="3.40.50.2300">
    <property type="match status" value="1"/>
</dbReference>
<feature type="domain" description="Response regulatory" evidence="15">
    <location>
        <begin position="1061"/>
        <end position="1176"/>
    </location>
</feature>
<evidence type="ECO:0000259" key="15">
    <source>
        <dbReference type="PROSITE" id="PS50110"/>
    </source>
</evidence>
<dbReference type="RefSeq" id="WP_132320579.1">
    <property type="nucleotide sequence ID" value="NZ_FWZT01000012.1"/>
</dbReference>
<name>A0A1Y6C3K5_9BACT</name>
<dbReference type="InterPro" id="IPR018062">
    <property type="entry name" value="HTH_AraC-typ_CS"/>
</dbReference>
<dbReference type="SUPFAM" id="SSF52172">
    <property type="entry name" value="CheY-like"/>
    <property type="match status" value="1"/>
</dbReference>
<reference evidence="17" key="1">
    <citation type="submission" date="2017-04" db="EMBL/GenBank/DDBJ databases">
        <authorList>
            <person name="Varghese N."/>
            <person name="Submissions S."/>
        </authorList>
    </citation>
    <scope>NUCLEOTIDE SEQUENCE [LARGE SCALE GENOMIC DNA]</scope>
    <source>
        <strain evidence="17">RKEM611</strain>
    </source>
</reference>
<evidence type="ECO:0000256" key="8">
    <source>
        <dbReference type="ARBA" id="ARBA00023012"/>
    </source>
</evidence>
<feature type="domain" description="Histidine kinase" evidence="14">
    <location>
        <begin position="803"/>
        <end position="1023"/>
    </location>
</feature>
<dbReference type="OrthoDB" id="9772100at2"/>
<evidence type="ECO:0000256" key="9">
    <source>
        <dbReference type="ARBA" id="ARBA00023015"/>
    </source>
</evidence>
<dbReference type="SMART" id="SM00342">
    <property type="entry name" value="HTH_ARAC"/>
    <property type="match status" value="1"/>
</dbReference>
<evidence type="ECO:0000256" key="7">
    <source>
        <dbReference type="ARBA" id="ARBA00022840"/>
    </source>
</evidence>
<dbReference type="SMART" id="SM00388">
    <property type="entry name" value="HisKA"/>
    <property type="match status" value="1"/>
</dbReference>
<dbReference type="PRINTS" id="PR00344">
    <property type="entry name" value="BCTRLSENSOR"/>
</dbReference>
<dbReference type="STRING" id="1513793.SAMN06296036_112151"/>
<keyword evidence="7" id="KW-0067">ATP-binding</keyword>
<keyword evidence="9" id="KW-0805">Transcription regulation</keyword>
<dbReference type="InterPro" id="IPR004358">
    <property type="entry name" value="Sig_transdc_His_kin-like_C"/>
</dbReference>
<evidence type="ECO:0000256" key="10">
    <source>
        <dbReference type="ARBA" id="ARBA00023125"/>
    </source>
</evidence>
<dbReference type="InterPro" id="IPR001789">
    <property type="entry name" value="Sig_transdc_resp-reg_receiver"/>
</dbReference>
<gene>
    <name evidence="16" type="ORF">SAMN06296036_112151</name>
</gene>
<dbReference type="GO" id="GO:0043565">
    <property type="term" value="F:sequence-specific DNA binding"/>
    <property type="evidence" value="ECO:0007669"/>
    <property type="project" value="InterPro"/>
</dbReference>
<comment type="catalytic activity">
    <reaction evidence="1">
        <text>ATP + protein L-histidine = ADP + protein N-phospho-L-histidine.</text>
        <dbReference type="EC" id="2.7.13.3"/>
    </reaction>
</comment>
<dbReference type="GO" id="GO:0000155">
    <property type="term" value="F:phosphorelay sensor kinase activity"/>
    <property type="evidence" value="ECO:0007669"/>
    <property type="project" value="InterPro"/>
</dbReference>
<evidence type="ECO:0000256" key="1">
    <source>
        <dbReference type="ARBA" id="ARBA00000085"/>
    </source>
</evidence>
<evidence type="ECO:0000259" key="13">
    <source>
        <dbReference type="PROSITE" id="PS01124"/>
    </source>
</evidence>
<keyword evidence="8" id="KW-0902">Two-component regulatory system</keyword>
<dbReference type="EC" id="2.7.13.3" evidence="2"/>
<dbReference type="InterPro" id="IPR013783">
    <property type="entry name" value="Ig-like_fold"/>
</dbReference>
<dbReference type="Gene3D" id="1.10.10.60">
    <property type="entry name" value="Homeodomain-like"/>
    <property type="match status" value="1"/>
</dbReference>
<dbReference type="CDD" id="cd00082">
    <property type="entry name" value="HisKA"/>
    <property type="match status" value="1"/>
</dbReference>
<dbReference type="GO" id="GO:0005524">
    <property type="term" value="F:ATP binding"/>
    <property type="evidence" value="ECO:0007669"/>
    <property type="project" value="UniProtKB-KW"/>
</dbReference>
<keyword evidence="10" id="KW-0238">DNA-binding</keyword>
<dbReference type="SUPFAM" id="SSF55874">
    <property type="entry name" value="ATPase domain of HSP90 chaperone/DNA topoisomerase II/histidine kinase"/>
    <property type="match status" value="1"/>
</dbReference>
<dbReference type="PROSITE" id="PS00041">
    <property type="entry name" value="HTH_ARAC_FAMILY_1"/>
    <property type="match status" value="1"/>
</dbReference>
<dbReference type="Gene3D" id="2.130.10.10">
    <property type="entry name" value="YVTN repeat-like/Quinoprotein amine dehydrogenase"/>
    <property type="match status" value="2"/>
</dbReference>
<evidence type="ECO:0000256" key="11">
    <source>
        <dbReference type="ARBA" id="ARBA00023163"/>
    </source>
</evidence>
<dbReference type="InterPro" id="IPR009057">
    <property type="entry name" value="Homeodomain-like_sf"/>
</dbReference>
<dbReference type="SMART" id="SM00448">
    <property type="entry name" value="REC"/>
    <property type="match status" value="1"/>
</dbReference>
<dbReference type="SUPFAM" id="SSF47384">
    <property type="entry name" value="Homodimeric domain of signal transducing histidine kinase"/>
    <property type="match status" value="1"/>
</dbReference>
<evidence type="ECO:0000256" key="3">
    <source>
        <dbReference type="ARBA" id="ARBA00022553"/>
    </source>
</evidence>
<dbReference type="InterPro" id="IPR018060">
    <property type="entry name" value="HTH_AraC"/>
</dbReference>
<dbReference type="EMBL" id="FWZT01000012">
    <property type="protein sequence ID" value="SMF41279.1"/>
    <property type="molecule type" value="Genomic_DNA"/>
</dbReference>
<dbReference type="Pfam" id="PF12833">
    <property type="entry name" value="HTH_18"/>
    <property type="match status" value="1"/>
</dbReference>